<feature type="region of interest" description="Disordered" evidence="1">
    <location>
        <begin position="647"/>
        <end position="681"/>
    </location>
</feature>
<dbReference type="eggNOG" id="ENOG5033XPC">
    <property type="taxonomic scope" value="Bacteria"/>
</dbReference>
<feature type="compositionally biased region" description="Pro residues" evidence="1">
    <location>
        <begin position="671"/>
        <end position="681"/>
    </location>
</feature>
<dbReference type="PATRIC" id="fig|1223523.3.peg.1291"/>
<gene>
    <name evidence="2" type="ORF">H340_06311</name>
</gene>
<reference evidence="2 3" key="1">
    <citation type="journal article" date="2013" name="Genome Announc.">
        <title>Whole-Genome Shotgun Assembly and Analysis of the Genome of Streptomyces mobaraensis DSM 40847, a Strain for Industrial Production of Microbial Transglutaminase.</title>
        <authorList>
            <person name="Yang H."/>
            <person name="He T."/>
            <person name="Wu W."/>
            <person name="Zhu W."/>
            <person name="Lu B."/>
            <person name="Sun W."/>
        </authorList>
    </citation>
    <scope>NUCLEOTIDE SEQUENCE [LARGE SCALE GENOMIC DNA]</scope>
    <source>
        <strain evidence="2 3">DSM 40847</strain>
    </source>
</reference>
<dbReference type="PROSITE" id="PS51318">
    <property type="entry name" value="TAT"/>
    <property type="match status" value="1"/>
</dbReference>
<organism evidence="2 3">
    <name type="scientific">Streptomyces mobaraensis (strain ATCC 29032 / DSM 40847 / JCM 4168 / NBRC 13819 / NCIMB 11159 / IPCR 16-22)</name>
    <dbReference type="NCBI Taxonomy" id="1223523"/>
    <lineage>
        <taxon>Bacteria</taxon>
        <taxon>Bacillati</taxon>
        <taxon>Actinomycetota</taxon>
        <taxon>Actinomycetes</taxon>
        <taxon>Kitasatosporales</taxon>
        <taxon>Streptomycetaceae</taxon>
        <taxon>Streptomyces</taxon>
    </lineage>
</organism>
<proteinExistence type="predicted"/>
<dbReference type="RefSeq" id="WP_004940796.1">
    <property type="nucleotide sequence ID" value="NZ_AORZ01000011.1"/>
</dbReference>
<feature type="region of interest" description="Disordered" evidence="1">
    <location>
        <begin position="466"/>
        <end position="489"/>
    </location>
</feature>
<comment type="caution">
    <text evidence="2">The sequence shown here is derived from an EMBL/GenBank/DDBJ whole genome shotgun (WGS) entry which is preliminary data.</text>
</comment>
<sequence>MPQDLPAPSGLLRPARRHVLGLGAALGGAFVLRRASAPGTGHHPDPPAVLTVRTGDTVTLARTTRLRRLTVEPDGVLTAPEGEDLTLTVDGVETGTVPTADGRLRITPGTYRGDVAVTVTERHTVRHYDLAFPFRQALYVGADGPDPARSVPAARRGGRTGRSAAEGLTVVSTGAVFNGVHVGGGSYLLRAPRVDLTGDGRCDFVGYGAALTATGPRTRLVVDGARITCHGVMRAALVATGGATVVVRNSLLRTRDGTLPDGYRPTVDPRHMRAAPWLLGITGNARTTNLSGRGTTVAYLASTLTSEGWGVLSSEGGSAGGRIAAVNSRVTTARSGYGSYVCDGVTQHLLGCDLDVADYAAVIRGGSLHYGDSTRAAVRRLAADWRLGLTEAELVALTPRATTIRSRRFGVMWHGPGRLRVDGGTVLDTVGPVLLGKGQPARITVDGSRGARLRSADGVLMQLMDDDDPGPHSAADPPEITGRVYRDPPGPPVRADGFDTTAPHPTDVTAEFTDTDLTGDFLNGTRGGTRRLPGLDLRLTLVRTRLTGVVSATTARHRIAAVDASRLRELGVVTNTASPVVNNGVVLTLGPGSRWTPTGTCHLSALHLDPTARLAAPPGTRLEVTVDGRAVVPAPGGGWTGAVAVRVRPAGPRPAPRTDGPGPPAGGSRPAPHPQRPPGAP</sequence>
<dbReference type="InterPro" id="IPR006311">
    <property type="entry name" value="TAT_signal"/>
</dbReference>
<evidence type="ECO:0000313" key="2">
    <source>
        <dbReference type="EMBL" id="EMF01479.1"/>
    </source>
</evidence>
<protein>
    <submittedName>
        <fullName evidence="2">Putative secreted protein</fullName>
    </submittedName>
</protein>
<name>M3A8K6_STRM1</name>
<dbReference type="EMBL" id="AORZ01000011">
    <property type="protein sequence ID" value="EMF01479.1"/>
    <property type="molecule type" value="Genomic_DNA"/>
</dbReference>
<accession>M3A8K6</accession>
<dbReference type="AlphaFoldDB" id="M3A8K6"/>
<evidence type="ECO:0000313" key="3">
    <source>
        <dbReference type="Proteomes" id="UP000011740"/>
    </source>
</evidence>
<evidence type="ECO:0000256" key="1">
    <source>
        <dbReference type="SAM" id="MobiDB-lite"/>
    </source>
</evidence>
<dbReference type="Proteomes" id="UP000011740">
    <property type="component" value="Unassembled WGS sequence"/>
</dbReference>
<dbReference type="STRING" id="1223523.H340_06311"/>